<keyword evidence="4" id="KW-0808">Transferase</keyword>
<evidence type="ECO:0000256" key="5">
    <source>
        <dbReference type="ARBA" id="ARBA00022786"/>
    </source>
</evidence>
<dbReference type="InterPro" id="IPR050409">
    <property type="entry name" value="E3_ubiq-protein_ligase"/>
</dbReference>
<evidence type="ECO:0000256" key="3">
    <source>
        <dbReference type="ARBA" id="ARBA00012485"/>
    </source>
</evidence>
<feature type="region of interest" description="Disordered" evidence="7">
    <location>
        <begin position="1"/>
        <end position="72"/>
    </location>
</feature>
<dbReference type="RefSeq" id="XP_012896167.1">
    <property type="nucleotide sequence ID" value="XM_013040713.1"/>
</dbReference>
<dbReference type="GeneID" id="24922523"/>
<dbReference type="Gene3D" id="3.30.2160.10">
    <property type="entry name" value="Hect, E3 ligase catalytic domain"/>
    <property type="match status" value="1"/>
</dbReference>
<dbReference type="PROSITE" id="PS50237">
    <property type="entry name" value="HECT"/>
    <property type="match status" value="1"/>
</dbReference>
<keyword evidence="10" id="KW-1185">Reference proteome</keyword>
<dbReference type="Proteomes" id="UP000008312">
    <property type="component" value="Unassembled WGS sequence"/>
</dbReference>
<evidence type="ECO:0000256" key="1">
    <source>
        <dbReference type="ARBA" id="ARBA00000885"/>
    </source>
</evidence>
<gene>
    <name evidence="9" type="ORF">GSBLH_T00006398001</name>
</gene>
<dbReference type="Gene3D" id="3.30.2410.10">
    <property type="entry name" value="Hect, E3 ligase catalytic domain"/>
    <property type="match status" value="1"/>
</dbReference>
<dbReference type="SMART" id="SM00119">
    <property type="entry name" value="HECTc"/>
    <property type="match status" value="1"/>
</dbReference>
<evidence type="ECO:0000256" key="4">
    <source>
        <dbReference type="ARBA" id="ARBA00022679"/>
    </source>
</evidence>
<dbReference type="GO" id="GO:0061630">
    <property type="term" value="F:ubiquitin protein ligase activity"/>
    <property type="evidence" value="ECO:0007669"/>
    <property type="project" value="UniProtKB-EC"/>
</dbReference>
<evidence type="ECO:0000313" key="9">
    <source>
        <dbReference type="EMBL" id="CBK22119.2"/>
    </source>
</evidence>
<keyword evidence="5 6" id="KW-0833">Ubl conjugation pathway</keyword>
<dbReference type="EC" id="2.3.2.26" evidence="3"/>
<feature type="compositionally biased region" description="Low complexity" evidence="7">
    <location>
        <begin position="1"/>
        <end position="20"/>
    </location>
</feature>
<feature type="compositionally biased region" description="Polar residues" evidence="7">
    <location>
        <begin position="32"/>
        <end position="72"/>
    </location>
</feature>
<dbReference type="PANTHER" id="PTHR11254:SF440">
    <property type="entry name" value="E3 UBIQUITIN-PROTEIN LIGASE NEDD-4"/>
    <property type="match status" value="1"/>
</dbReference>
<dbReference type="GO" id="GO:0005737">
    <property type="term" value="C:cytoplasm"/>
    <property type="evidence" value="ECO:0007669"/>
    <property type="project" value="TreeGrafter"/>
</dbReference>
<dbReference type="Gene3D" id="3.90.1750.10">
    <property type="entry name" value="Hect, E3 ligase catalytic domains"/>
    <property type="match status" value="1"/>
</dbReference>
<dbReference type="Pfam" id="PF00632">
    <property type="entry name" value="HECT"/>
    <property type="match status" value="1"/>
</dbReference>
<feature type="active site" description="Glycyl thioester intermediate" evidence="6">
    <location>
        <position position="736"/>
    </location>
</feature>
<dbReference type="PANTHER" id="PTHR11254">
    <property type="entry name" value="HECT DOMAIN UBIQUITIN-PROTEIN LIGASE"/>
    <property type="match status" value="1"/>
</dbReference>
<dbReference type="InParanoid" id="D8M230"/>
<dbReference type="EMBL" id="FN668647">
    <property type="protein sequence ID" value="CBK22119.2"/>
    <property type="molecule type" value="Genomic_DNA"/>
</dbReference>
<feature type="domain" description="HECT" evidence="8">
    <location>
        <begin position="446"/>
        <end position="768"/>
    </location>
</feature>
<dbReference type="InterPro" id="IPR000569">
    <property type="entry name" value="HECT_dom"/>
</dbReference>
<dbReference type="SUPFAM" id="SSF56204">
    <property type="entry name" value="Hect, E3 ligase catalytic domain"/>
    <property type="match status" value="1"/>
</dbReference>
<comment type="pathway">
    <text evidence="2">Protein modification; protein ubiquitination.</text>
</comment>
<name>D8M230_BLAHO</name>
<protein>
    <recommendedName>
        <fullName evidence="3">HECT-type E3 ubiquitin transferase</fullName>
        <ecNumber evidence="3">2.3.2.26</ecNumber>
    </recommendedName>
</protein>
<evidence type="ECO:0000256" key="2">
    <source>
        <dbReference type="ARBA" id="ARBA00004906"/>
    </source>
</evidence>
<proteinExistence type="predicted"/>
<evidence type="ECO:0000313" key="10">
    <source>
        <dbReference type="Proteomes" id="UP000008312"/>
    </source>
</evidence>
<sequence>MKPHPLTLPLHPLTTKLRPLGTGFPNSGEFRANQSANSTAIPRAASASNSKRSPPSPISLSRCSTPKQNAESDWTASGADRILVMVNFARDCVREFREGERIGGLLAEDLGKLPWKKPVSIRSFKDRRVTAVFGDEIALDESVDWMREVSNEEMIAECMSSYHLILQCMSERTFPEWFLREAFHQTQKWKSGRFRWYESRIPNLWVEVEKTAEHEDSAWKVVGTNGGYFWIQPIPSNHFESGREEYSKVWKRGIARDTIPPIDFPNETFEEFQNHVNSNFSLLFSLLPRVDAASDSRGSSGSEESSFSRDCDLVGVLFAVNWRLLRLLAFLAVFPDRQTAGMASNLESYAALTALCLSSTRFLLSSLRLEELRIPIEPSIDSQRLPESIPLLSINRMAARRERLQRLPLLERQNASISHQFLKWIERQPAEALRRSYIHHSHGGQRRSFVVSFIGEGGIDNGGLYRELFASTMQELHDLELFAYLRRTPNFADCAVTAGKEDFLWDEDVDETWVQALGRVVGTAVLSGIQVNLLLSPALWKIIAGETVNESDLELVDASLVRFCRQCRSGELETTWSFPSFQGTLRVHRDYPSDAIVEPREMDEFCGWVLREAFAAQKRLCEAFRRGFDDVIGGVLHGILRGAEYMQLIVGIGDVDVSELRRMTKYEGFEPEDREIEWFWRVLSELSRSQRVRFLQFATARSRLPVFSHQAPLAFKIMRMVTKGEADQYFPVAHTCFNDLELPRYSSFEVMKQRIEWAMENTTAIDGDRVEHGDIAWD</sequence>
<evidence type="ECO:0000256" key="7">
    <source>
        <dbReference type="SAM" id="MobiDB-lite"/>
    </source>
</evidence>
<evidence type="ECO:0000256" key="6">
    <source>
        <dbReference type="PROSITE-ProRule" id="PRU00104"/>
    </source>
</evidence>
<dbReference type="InterPro" id="IPR035983">
    <property type="entry name" value="Hect_E3_ubiquitin_ligase"/>
</dbReference>
<accession>D8M230</accession>
<dbReference type="GO" id="GO:0016567">
    <property type="term" value="P:protein ubiquitination"/>
    <property type="evidence" value="ECO:0007669"/>
    <property type="project" value="TreeGrafter"/>
</dbReference>
<comment type="catalytic activity">
    <reaction evidence="1">
        <text>S-ubiquitinyl-[E2 ubiquitin-conjugating enzyme]-L-cysteine + [acceptor protein]-L-lysine = [E2 ubiquitin-conjugating enzyme]-L-cysteine + N(6)-ubiquitinyl-[acceptor protein]-L-lysine.</text>
        <dbReference type="EC" id="2.3.2.26"/>
    </reaction>
</comment>
<dbReference type="GO" id="GO:0006511">
    <property type="term" value="P:ubiquitin-dependent protein catabolic process"/>
    <property type="evidence" value="ECO:0007669"/>
    <property type="project" value="TreeGrafter"/>
</dbReference>
<evidence type="ECO:0000259" key="8">
    <source>
        <dbReference type="PROSITE" id="PS50237"/>
    </source>
</evidence>
<dbReference type="OrthoDB" id="239701at2759"/>
<reference evidence="9" key="1">
    <citation type="submission" date="2010-02" db="EMBL/GenBank/DDBJ databases">
        <title>Sequencing and annotation of the Blastocystis hominis genome.</title>
        <authorList>
            <person name="Wincker P."/>
        </authorList>
    </citation>
    <scope>NUCLEOTIDE SEQUENCE</scope>
    <source>
        <strain evidence="9">Singapore isolate B</strain>
    </source>
</reference>
<organism evidence="9">
    <name type="scientific">Blastocystis hominis</name>
    <dbReference type="NCBI Taxonomy" id="12968"/>
    <lineage>
        <taxon>Eukaryota</taxon>
        <taxon>Sar</taxon>
        <taxon>Stramenopiles</taxon>
        <taxon>Bigyra</taxon>
        <taxon>Opalozoa</taxon>
        <taxon>Opalinata</taxon>
        <taxon>Blastocystidae</taxon>
        <taxon>Blastocystis</taxon>
    </lineage>
</organism>
<dbReference type="AlphaFoldDB" id="D8M230"/>